<keyword evidence="1" id="KW-0812">Transmembrane</keyword>
<keyword evidence="1" id="KW-0472">Membrane</keyword>
<sequence length="105" mass="11758">MLISASPPNGFYIIPPLLFFGMSFLGAVAVFLMDIDTETIMKAEIARKGELPFLFENLLIFVFLFLGMLFWIRFVSQQPLLKQPPLHAQKPIGSAFALHLLCGAE</sequence>
<name>A0A0B7H755_9FLAO</name>
<evidence type="ECO:0000256" key="1">
    <source>
        <dbReference type="SAM" id="Phobius"/>
    </source>
</evidence>
<organism evidence="2 3">
    <name type="scientific">Capnocytophaga canimorsus</name>
    <dbReference type="NCBI Taxonomy" id="28188"/>
    <lineage>
        <taxon>Bacteria</taxon>
        <taxon>Pseudomonadati</taxon>
        <taxon>Bacteroidota</taxon>
        <taxon>Flavobacteriia</taxon>
        <taxon>Flavobacteriales</taxon>
        <taxon>Flavobacteriaceae</taxon>
        <taxon>Capnocytophaga</taxon>
    </lineage>
</organism>
<gene>
    <name evidence="2" type="ORF">CCAN12_430009</name>
</gene>
<keyword evidence="1" id="KW-1133">Transmembrane helix</keyword>
<feature type="transmembrane region" description="Helical" evidence="1">
    <location>
        <begin position="12"/>
        <end position="32"/>
    </location>
</feature>
<feature type="transmembrane region" description="Helical" evidence="1">
    <location>
        <begin position="53"/>
        <end position="72"/>
    </location>
</feature>
<dbReference type="EMBL" id="CDOE01000038">
    <property type="protein sequence ID" value="CEN33483.1"/>
    <property type="molecule type" value="Genomic_DNA"/>
</dbReference>
<evidence type="ECO:0000313" key="3">
    <source>
        <dbReference type="Proteomes" id="UP000044026"/>
    </source>
</evidence>
<protein>
    <submittedName>
        <fullName evidence="2">Uncharacterized protein</fullName>
    </submittedName>
</protein>
<dbReference type="AlphaFoldDB" id="A0A0B7H755"/>
<evidence type="ECO:0000313" key="2">
    <source>
        <dbReference type="EMBL" id="CEN33483.1"/>
    </source>
</evidence>
<dbReference type="Proteomes" id="UP000044026">
    <property type="component" value="Unassembled WGS sequence"/>
</dbReference>
<accession>A0A0B7H755</accession>
<reference evidence="2 3" key="1">
    <citation type="submission" date="2015-01" db="EMBL/GenBank/DDBJ databases">
        <authorList>
            <person name="Xiang T."/>
            <person name="Song Y."/>
            <person name="Huang L."/>
            <person name="Wang B."/>
            <person name="Wu P."/>
        </authorList>
    </citation>
    <scope>NUCLEOTIDE SEQUENCE [LARGE SCALE GENOMIC DNA]</scope>
    <source>
        <strain evidence="2 3">Cc12</strain>
    </source>
</reference>
<proteinExistence type="predicted"/>